<keyword evidence="6" id="KW-0804">Transcription</keyword>
<dbReference type="GO" id="GO:0003677">
    <property type="term" value="F:DNA binding"/>
    <property type="evidence" value="ECO:0007669"/>
    <property type="project" value="UniProtKB-KW"/>
</dbReference>
<keyword evidence="2" id="KW-0067">ATP-binding</keyword>
<evidence type="ECO:0000313" key="8">
    <source>
        <dbReference type="EMBL" id="SMD09756.1"/>
    </source>
</evidence>
<dbReference type="SMART" id="SM00382">
    <property type="entry name" value="AAA"/>
    <property type="match status" value="1"/>
</dbReference>
<dbReference type="Proteomes" id="UP000192418">
    <property type="component" value="Unassembled WGS sequence"/>
</dbReference>
<sequence length="530" mass="59946">MTDYDSFFRQATLKISSTLELDKALWRCLQYLKEVIPVGQMIILLYDQTQGVSEAIAYANLETYQAISIKTKFTRKMRQHIDAHRSTRVRRILNTSDDMVAQPVCKQLGCLDLSALVMDLVIEDKFHGVVSFISLPKKIFNKKHQQLVSQLNDPFAIAVTNSIHYRESQKYKELLEDDNQYLHKKLRSIGGEEVIGAEFGLKGVMDLVRQVAPMNSPVLLLGETGVGKELIAKTIHNLSLRREGPFIDVNCGAIPDSLMDSELFGHEKGSFTGAINRKRGRFERAQSGTIFLDEIGELSLEAQVRLLRVLQEKKLERLGGTESINLDIRVIAATHRNLEKMMSEGRFRQDLFFRLKVFPIIIPPLRHHKQDIPSLVQHFLHKKSVQMNLGFTPKLTTNAIDRLMSYSWPGNVRELENAVERGLILSGGKPLSFKELATPDSTFPMEIDTIHPETNQDMIPVERQNLNLNAAMARHIEKALFASQGKIDGKGGAAELLGINSRTLRHRMKTLKVPFGRNAKGRYAKPNSNL</sequence>
<evidence type="ECO:0000313" key="9">
    <source>
        <dbReference type="Proteomes" id="UP000192418"/>
    </source>
</evidence>
<dbReference type="STRING" id="1121400.SAMN02746065_13311"/>
<evidence type="ECO:0000256" key="2">
    <source>
        <dbReference type="ARBA" id="ARBA00022840"/>
    </source>
</evidence>
<evidence type="ECO:0000256" key="3">
    <source>
        <dbReference type="ARBA" id="ARBA00023015"/>
    </source>
</evidence>
<dbReference type="Gene3D" id="3.30.450.40">
    <property type="match status" value="1"/>
</dbReference>
<dbReference type="Gene3D" id="1.10.10.60">
    <property type="entry name" value="Homeodomain-like"/>
    <property type="match status" value="1"/>
</dbReference>
<dbReference type="CDD" id="cd00009">
    <property type="entry name" value="AAA"/>
    <property type="match status" value="1"/>
</dbReference>
<dbReference type="PANTHER" id="PTHR32071:SF117">
    <property type="entry name" value="PTS-DEPENDENT DIHYDROXYACETONE KINASE OPERON REGULATORY PROTEIN-RELATED"/>
    <property type="match status" value="1"/>
</dbReference>
<dbReference type="SUPFAM" id="SSF52540">
    <property type="entry name" value="P-loop containing nucleoside triphosphate hydrolases"/>
    <property type="match status" value="1"/>
</dbReference>
<dbReference type="Gene3D" id="3.40.50.300">
    <property type="entry name" value="P-loop containing nucleotide triphosphate hydrolases"/>
    <property type="match status" value="1"/>
</dbReference>
<dbReference type="InterPro" id="IPR025944">
    <property type="entry name" value="Sigma_54_int_dom_CS"/>
</dbReference>
<organism evidence="8 9">
    <name type="scientific">Desulfocicer vacuolatum DSM 3385</name>
    <dbReference type="NCBI Taxonomy" id="1121400"/>
    <lineage>
        <taxon>Bacteria</taxon>
        <taxon>Pseudomonadati</taxon>
        <taxon>Thermodesulfobacteriota</taxon>
        <taxon>Desulfobacteria</taxon>
        <taxon>Desulfobacterales</taxon>
        <taxon>Desulfobacteraceae</taxon>
        <taxon>Desulfocicer</taxon>
    </lineage>
</organism>
<reference evidence="8 9" key="1">
    <citation type="submission" date="2017-04" db="EMBL/GenBank/DDBJ databases">
        <authorList>
            <person name="Afonso C.L."/>
            <person name="Miller P.J."/>
            <person name="Scott M.A."/>
            <person name="Spackman E."/>
            <person name="Goraichik I."/>
            <person name="Dimitrov K.M."/>
            <person name="Suarez D.L."/>
            <person name="Swayne D.E."/>
        </authorList>
    </citation>
    <scope>NUCLEOTIDE SEQUENCE [LARGE SCALE GENOMIC DNA]</scope>
    <source>
        <strain evidence="8 9">DSM 3385</strain>
    </source>
</reference>
<dbReference type="GO" id="GO:0005524">
    <property type="term" value="F:ATP binding"/>
    <property type="evidence" value="ECO:0007669"/>
    <property type="project" value="UniProtKB-KW"/>
</dbReference>
<dbReference type="GO" id="GO:0006355">
    <property type="term" value="P:regulation of DNA-templated transcription"/>
    <property type="evidence" value="ECO:0007669"/>
    <property type="project" value="InterPro"/>
</dbReference>
<dbReference type="Pfam" id="PF25601">
    <property type="entry name" value="AAA_lid_14"/>
    <property type="match status" value="1"/>
</dbReference>
<keyword evidence="9" id="KW-1185">Reference proteome</keyword>
<dbReference type="InterPro" id="IPR027417">
    <property type="entry name" value="P-loop_NTPase"/>
</dbReference>
<dbReference type="InterPro" id="IPR002078">
    <property type="entry name" value="Sigma_54_int"/>
</dbReference>
<protein>
    <submittedName>
        <fullName evidence="8">Transcriptional regulator containing GAF, AAA-type ATPase, and DNA-binding Fis domains</fullName>
    </submittedName>
</protein>
<keyword evidence="3" id="KW-0805">Transcription regulation</keyword>
<dbReference type="PANTHER" id="PTHR32071">
    <property type="entry name" value="TRANSCRIPTIONAL REGULATORY PROTEIN"/>
    <property type="match status" value="1"/>
</dbReference>
<dbReference type="InterPro" id="IPR003593">
    <property type="entry name" value="AAA+_ATPase"/>
</dbReference>
<proteinExistence type="predicted"/>
<dbReference type="Gene3D" id="1.10.8.60">
    <property type="match status" value="1"/>
</dbReference>
<dbReference type="Pfam" id="PF00158">
    <property type="entry name" value="Sigma54_activat"/>
    <property type="match status" value="1"/>
</dbReference>
<keyword evidence="1" id="KW-0547">Nucleotide-binding</keyword>
<feature type="domain" description="Sigma-54 factor interaction" evidence="7">
    <location>
        <begin position="194"/>
        <end position="424"/>
    </location>
</feature>
<evidence type="ECO:0000259" key="7">
    <source>
        <dbReference type="PROSITE" id="PS50045"/>
    </source>
</evidence>
<dbReference type="EMBL" id="FWXY01000033">
    <property type="protein sequence ID" value="SMD09756.1"/>
    <property type="molecule type" value="Genomic_DNA"/>
</dbReference>
<dbReference type="RefSeq" id="WP_084071593.1">
    <property type="nucleotide sequence ID" value="NZ_FWXY01000033.1"/>
</dbReference>
<dbReference type="InterPro" id="IPR058031">
    <property type="entry name" value="AAA_lid_NorR"/>
</dbReference>
<dbReference type="OrthoDB" id="9763792at2"/>
<evidence type="ECO:0000256" key="6">
    <source>
        <dbReference type="ARBA" id="ARBA00023163"/>
    </source>
</evidence>
<evidence type="ECO:0000256" key="5">
    <source>
        <dbReference type="ARBA" id="ARBA00023159"/>
    </source>
</evidence>
<name>A0A1W2EKD6_9BACT</name>
<evidence type="ECO:0000256" key="1">
    <source>
        <dbReference type="ARBA" id="ARBA00022741"/>
    </source>
</evidence>
<dbReference type="SUPFAM" id="SSF55781">
    <property type="entry name" value="GAF domain-like"/>
    <property type="match status" value="1"/>
</dbReference>
<dbReference type="PROSITE" id="PS00675">
    <property type="entry name" value="SIGMA54_INTERACT_1"/>
    <property type="match status" value="1"/>
</dbReference>
<dbReference type="InterPro" id="IPR025662">
    <property type="entry name" value="Sigma_54_int_dom_ATP-bd_1"/>
</dbReference>
<dbReference type="AlphaFoldDB" id="A0A1W2EKD6"/>
<dbReference type="PROSITE" id="PS50045">
    <property type="entry name" value="SIGMA54_INTERACT_4"/>
    <property type="match status" value="1"/>
</dbReference>
<evidence type="ECO:0000256" key="4">
    <source>
        <dbReference type="ARBA" id="ARBA00023125"/>
    </source>
</evidence>
<accession>A0A1W2EKD6</accession>
<gene>
    <name evidence="8" type="ORF">SAMN02746065_13311</name>
</gene>
<keyword evidence="5" id="KW-0010">Activator</keyword>
<dbReference type="PROSITE" id="PS00688">
    <property type="entry name" value="SIGMA54_INTERACT_3"/>
    <property type="match status" value="1"/>
</dbReference>
<dbReference type="InterPro" id="IPR029016">
    <property type="entry name" value="GAF-like_dom_sf"/>
</dbReference>
<dbReference type="FunFam" id="3.40.50.300:FF:000006">
    <property type="entry name" value="DNA-binding transcriptional regulator NtrC"/>
    <property type="match status" value="1"/>
</dbReference>
<keyword evidence="4 8" id="KW-0238">DNA-binding</keyword>